<feature type="transmembrane region" description="Helical" evidence="1">
    <location>
        <begin position="7"/>
        <end position="27"/>
    </location>
</feature>
<dbReference type="EMBL" id="MPBG01000005">
    <property type="protein sequence ID" value="RMI88695.1"/>
    <property type="molecule type" value="Genomic_DNA"/>
</dbReference>
<keyword evidence="4" id="KW-1185">Reference proteome</keyword>
<gene>
    <name evidence="3" type="ORF">PSSA1_v1c4240</name>
    <name evidence="2" type="ORF">PSSA1_v1c7290</name>
</gene>
<keyword evidence="1" id="KW-1133">Transmembrane helix</keyword>
<organism evidence="3 4">
    <name type="scientific">Candidatus Phytoplasma solani</name>
    <dbReference type="NCBI Taxonomy" id="69896"/>
    <lineage>
        <taxon>Bacteria</taxon>
        <taxon>Bacillati</taxon>
        <taxon>Mycoplasmatota</taxon>
        <taxon>Mollicutes</taxon>
        <taxon>Acholeplasmatales</taxon>
        <taxon>Acholeplasmataceae</taxon>
        <taxon>Candidatus Phytoplasma</taxon>
        <taxon>16SrXII (Stolbur group)</taxon>
    </lineage>
</organism>
<comment type="caution">
    <text evidence="3">The sequence shown here is derived from an EMBL/GenBank/DDBJ whole genome shotgun (WGS) entry which is preliminary data.</text>
</comment>
<evidence type="ECO:0000313" key="4">
    <source>
        <dbReference type="Proteomes" id="UP000283896"/>
    </source>
</evidence>
<reference evidence="3" key="2">
    <citation type="journal article" date="2019" name="Syst. Appl. Microbiol.">
        <title>The genome of 'Candidatus Phytoplasma solani' strain SA-1 is highly dynamic and prone to adopting foreign sequences.</title>
        <authorList>
            <person name="Music M.S."/>
            <person name="Samarzija I."/>
            <person name="Hogenhout S.A."/>
            <person name="Haryono M."/>
            <person name="Cho S.T."/>
            <person name="Kuo C.H."/>
        </authorList>
    </citation>
    <scope>NUCLEOTIDE SEQUENCE</scope>
    <source>
        <strain evidence="3">SA-1</strain>
    </source>
</reference>
<sequence>MDTLKIALFSLLMPIITLLTCGLIMCYQPTLEMLIILTTNTLTMILFVVGFLLILNKKEKNQIKGELKNE</sequence>
<name>A0A421NXG7_9MOLU</name>
<reference evidence="4" key="1">
    <citation type="submission" date="2016-11" db="EMBL/GenBank/DDBJ databases">
        <title>Genome sequence of Candidatus Phytoplasma solani strain SA-1.</title>
        <authorList>
            <person name="Haryono M."/>
            <person name="Samarzija I."/>
            <person name="Seruga Music M."/>
            <person name="Hogenhout S."/>
            <person name="Kuo C.-H."/>
        </authorList>
    </citation>
    <scope>NUCLEOTIDE SEQUENCE [LARGE SCALE GENOMIC DNA]</scope>
    <source>
        <strain evidence="4">SA-1</strain>
    </source>
</reference>
<evidence type="ECO:0000313" key="3">
    <source>
        <dbReference type="EMBL" id="RMI88695.1"/>
    </source>
</evidence>
<feature type="transmembrane region" description="Helical" evidence="1">
    <location>
        <begin position="33"/>
        <end position="55"/>
    </location>
</feature>
<proteinExistence type="predicted"/>
<keyword evidence="1" id="KW-0472">Membrane</keyword>
<keyword evidence="1" id="KW-0812">Transmembrane</keyword>
<protein>
    <submittedName>
        <fullName evidence="3">Uncharacterized protein</fullName>
    </submittedName>
</protein>
<dbReference type="Proteomes" id="UP000283896">
    <property type="component" value="Unassembled WGS sequence"/>
</dbReference>
<dbReference type="EMBL" id="MPBG01000018">
    <property type="protein sequence ID" value="RMI87564.1"/>
    <property type="molecule type" value="Genomic_DNA"/>
</dbReference>
<dbReference type="AlphaFoldDB" id="A0A421NXG7"/>
<dbReference type="RefSeq" id="WP_122225509.1">
    <property type="nucleotide sequence ID" value="NZ_CP103787.1"/>
</dbReference>
<accession>A0A421NXG7</accession>
<evidence type="ECO:0000313" key="2">
    <source>
        <dbReference type="EMBL" id="RMI87564.1"/>
    </source>
</evidence>
<evidence type="ECO:0000256" key="1">
    <source>
        <dbReference type="SAM" id="Phobius"/>
    </source>
</evidence>